<feature type="transmembrane region" description="Helical" evidence="1">
    <location>
        <begin position="12"/>
        <end position="31"/>
    </location>
</feature>
<reference evidence="2 3" key="1">
    <citation type="submission" date="2017-06" db="EMBL/GenBank/DDBJ databases">
        <authorList>
            <consortium name="Pathogen Informatics"/>
        </authorList>
    </citation>
    <scope>NUCLEOTIDE SEQUENCE [LARGE SCALE GENOMIC DNA]</scope>
    <source>
        <strain evidence="2 3">NCTC12149</strain>
    </source>
</reference>
<evidence type="ECO:0008006" key="4">
    <source>
        <dbReference type="Google" id="ProtNLM"/>
    </source>
</evidence>
<keyword evidence="1" id="KW-0812">Transmembrane</keyword>
<gene>
    <name evidence="2" type="ORF">SAMEA4412673_03986</name>
</gene>
<proteinExistence type="predicted"/>
<organism evidence="2 3">
    <name type="scientific">Sphingobacterium mizutaii</name>
    <dbReference type="NCBI Taxonomy" id="1010"/>
    <lineage>
        <taxon>Bacteria</taxon>
        <taxon>Pseudomonadati</taxon>
        <taxon>Bacteroidota</taxon>
        <taxon>Sphingobacteriia</taxon>
        <taxon>Sphingobacteriales</taxon>
        <taxon>Sphingobacteriaceae</taxon>
        <taxon>Sphingobacterium</taxon>
    </lineage>
</organism>
<evidence type="ECO:0000256" key="1">
    <source>
        <dbReference type="SAM" id="Phobius"/>
    </source>
</evidence>
<keyword evidence="1" id="KW-0472">Membrane</keyword>
<dbReference type="Proteomes" id="UP000215355">
    <property type="component" value="Chromosome 1"/>
</dbReference>
<dbReference type="RefSeq" id="WP_093099786.1">
    <property type="nucleotide sequence ID" value="NZ_DAMBSL010000018.1"/>
</dbReference>
<dbReference type="AlphaFoldDB" id="A0AAJ4XFT6"/>
<accession>A0AAJ4XFT6</accession>
<keyword evidence="1" id="KW-1133">Transmembrane helix</keyword>
<name>A0AAJ4XFT6_9SPHI</name>
<evidence type="ECO:0000313" key="2">
    <source>
        <dbReference type="EMBL" id="SNV64798.1"/>
    </source>
</evidence>
<dbReference type="EMBL" id="LT906468">
    <property type="protein sequence ID" value="SNV64798.1"/>
    <property type="molecule type" value="Genomic_DNA"/>
</dbReference>
<sequence length="558" mass="62842">MDNKQKTHRWKIWVGILAALVLLILGGLYFVSYKLGSMLDKKLKEGITKSSEGLYSIEYSDLDLNIVGGNLTLKDILLKNDSTAYIKLDSAKKAPNIRFEARADRLAISGASVWGLLVNKKIDIGTIALDSLKAKVLLRDRPYNEKEEKDSYAMIKDRFKSWGVDKFRANGIALELADLNMEGTKPKKVKGVDIAVYNFLIDEHSGTDSTRFLYSKDISLHIPGFKTNLEGAPYTFSFKDLKFSSKNRDVQISKLSLQPTLSLEAFAKQDKLNKPRIELDLDSTWITGINMQKLLAEKLFEADSAHVVAGVFDLSKDKRYQLENVSKVGQSPAQQFMKVGLPFSVKAVKVSGIDLSYAQISDKYFREGKIEFKNIWGTLKNVSNDTTVLRRNKFMTAELVGNIYGEGRLSAFFTFDMLSKAGNHSYKGGLTAMKVGAYNRILEPLLNIRLADGNIEKITFDMHGNDVKNWGKFRFDYNHLKVDVLKHPEKGPGKKGILSFIANKFFINDSNPDANGKYHVALVDYERNPNHPFFKVVWHSLLQGIIECTGTDPKYLAL</sequence>
<dbReference type="KEGG" id="smiz:4412673_03986"/>
<evidence type="ECO:0000313" key="3">
    <source>
        <dbReference type="Proteomes" id="UP000215355"/>
    </source>
</evidence>
<protein>
    <recommendedName>
        <fullName evidence="4">DUF748 domain-containing protein</fullName>
    </recommendedName>
</protein>